<evidence type="ECO:0000256" key="11">
    <source>
        <dbReference type="ARBA" id="ARBA00022679"/>
    </source>
</evidence>
<dbReference type="InterPro" id="IPR036594">
    <property type="entry name" value="Meth_synthase_dom"/>
</dbReference>
<dbReference type="InterPro" id="IPR000489">
    <property type="entry name" value="Pterin-binding_dom"/>
</dbReference>
<evidence type="ECO:0000256" key="10">
    <source>
        <dbReference type="ARBA" id="ARBA00022628"/>
    </source>
</evidence>
<dbReference type="GO" id="GO:0046653">
    <property type="term" value="P:tetrahydrofolate metabolic process"/>
    <property type="evidence" value="ECO:0007669"/>
    <property type="project" value="TreeGrafter"/>
</dbReference>
<accession>A0A0K8P9E7</accession>
<evidence type="ECO:0000259" key="23">
    <source>
        <dbReference type="PROSITE" id="PS51337"/>
    </source>
</evidence>
<evidence type="ECO:0000259" key="20">
    <source>
        <dbReference type="PROSITE" id="PS50970"/>
    </source>
</evidence>
<evidence type="ECO:0000256" key="1">
    <source>
        <dbReference type="ARBA" id="ARBA00001700"/>
    </source>
</evidence>
<keyword evidence="16" id="KW-0170">Cobalt</keyword>
<feature type="domain" description="Hcy-binding" evidence="20">
    <location>
        <begin position="1"/>
        <end position="288"/>
    </location>
</feature>
<dbReference type="InterPro" id="IPR036589">
    <property type="entry name" value="HCY_dom_sf"/>
</dbReference>
<dbReference type="GO" id="GO:0032259">
    <property type="term" value="P:methylation"/>
    <property type="evidence" value="ECO:0007669"/>
    <property type="project" value="UniProtKB-KW"/>
</dbReference>
<gene>
    <name evidence="24" type="ORF">ATC1_11204</name>
</gene>
<feature type="domain" description="B12-binding N-terminal" evidence="23">
    <location>
        <begin position="577"/>
        <end position="670"/>
    </location>
</feature>
<dbReference type="GO" id="GO:0046872">
    <property type="term" value="F:metal ion binding"/>
    <property type="evidence" value="ECO:0007669"/>
    <property type="project" value="UniProtKB-KW"/>
</dbReference>
<evidence type="ECO:0000256" key="18">
    <source>
        <dbReference type="ARBA" id="ARBA00031040"/>
    </source>
</evidence>
<comment type="similarity">
    <text evidence="5">Belongs to the vitamin-B12 dependent methionine synthase family.</text>
</comment>
<evidence type="ECO:0000256" key="16">
    <source>
        <dbReference type="ARBA" id="ARBA00023285"/>
    </source>
</evidence>
<comment type="pathway">
    <text evidence="4">Amino-acid biosynthesis; L-methionine biosynthesis via de novo pathway; L-methionine from L-homocysteine (MetH route): step 1/1.</text>
</comment>
<dbReference type="InterPro" id="IPR011005">
    <property type="entry name" value="Dihydropteroate_synth-like_sf"/>
</dbReference>
<comment type="cofactor">
    <cofactor evidence="3">
        <name>methylcob(III)alamin</name>
        <dbReference type="ChEBI" id="CHEBI:28115"/>
    </cofactor>
</comment>
<keyword evidence="10" id="KW-0846">Cobalamin</keyword>
<dbReference type="InterPro" id="IPR036724">
    <property type="entry name" value="Cobalamin-bd_sf"/>
</dbReference>
<dbReference type="PROSITE" id="PS51337">
    <property type="entry name" value="B12_BINDING_NTER"/>
    <property type="match status" value="1"/>
</dbReference>
<feature type="binding site" evidence="19">
    <location>
        <position position="274"/>
    </location>
    <ligand>
        <name>Zn(2+)</name>
        <dbReference type="ChEBI" id="CHEBI:29105"/>
    </ligand>
</feature>
<evidence type="ECO:0000256" key="2">
    <source>
        <dbReference type="ARBA" id="ARBA00001947"/>
    </source>
</evidence>
<dbReference type="Proteomes" id="UP000053370">
    <property type="component" value="Unassembled WGS sequence"/>
</dbReference>
<evidence type="ECO:0000256" key="15">
    <source>
        <dbReference type="ARBA" id="ARBA00023167"/>
    </source>
</evidence>
<keyword evidence="11 19" id="KW-0808">Transferase</keyword>
<evidence type="ECO:0000256" key="13">
    <source>
        <dbReference type="ARBA" id="ARBA00022723"/>
    </source>
</evidence>
<keyword evidence="12" id="KW-0949">S-adenosyl-L-methionine</keyword>
<dbReference type="PROSITE" id="PS51332">
    <property type="entry name" value="B12_BINDING"/>
    <property type="match status" value="1"/>
</dbReference>
<dbReference type="InterPro" id="IPR050554">
    <property type="entry name" value="Met_Synthase/Corrinoid"/>
</dbReference>
<keyword evidence="9" id="KW-0028">Amino-acid biosynthesis</keyword>
<proteinExistence type="inferred from homology"/>
<feature type="domain" description="Pterin-binding" evidence="21">
    <location>
        <begin position="316"/>
        <end position="583"/>
    </location>
</feature>
<dbReference type="PANTHER" id="PTHR45833">
    <property type="entry name" value="METHIONINE SYNTHASE"/>
    <property type="match status" value="1"/>
</dbReference>
<sequence length="793" mass="85984">MFEPEQCVILLDGAMGTELQSMGLMTERIPEGVNRTNPEAVIDIHRRYIQSGAEIIYTNTLGVNRYKLDGSGYLVKDLIQAAVQNAKTAVALEKESSDNENHSVRIALDCGPIGTMLKPNGDLSFTEAYEIFREIVVYGKEAGADLVVFETFTDLLEIKAAILAAKENSDLPIFASMSFEENGRTFSGVSIPSAAITLTALGVDALGINCSLGPDQIFPLAEEMTEWTNLPILVKPNAGMPNLTTGKYDISPDEFAESMSRFPAIGIHLIGGCCGTTPEFIQKTKERIQSCHFGKTLNQERTVLCSSVKAVVVDRVRVIGERINPTGKKRFKAAITNHDIAYILNQAIEQTTAGAEILDVNVGMPGIDEPTFMAEVVEAIQSICDAPLQIDSSDPKAIEAALRIYNGKPLVNSVNGEDKILHTILPLVKKYGAAVIGLTLDENGIPQTAEDRIRIAEKIIKTAASYGIPKQDVIIDCLTLTVSAQQSQALETLQAVRLVKERLGVKTILGVSNVSFGLPEREIINTTFLTMALTNGLDLPIMNPNNELMVNAVEAFNVLSNMDVHAEKYIAAHNAAQTAESITPVSNLSLEQAVENGIKQAAAEMTSELLRSMSPSQIIDSFLIPSLEKVGNRFERGEIFLPQLIQSATAAQASFEVIKKIFAQNKTDQNTLSKGKIILATVKGDIHDIGKNIVKVVLENSGYEIIDLGKDVPDERILETIKNENIQLVGLSALMTTTVKNMEDAIQKIRKETRCKIVVGGAVLTESYALSIGADYYAKDAKAAMDIAKSVLG</sequence>
<dbReference type="AlphaFoldDB" id="A0A0K8P9E7"/>
<dbReference type="SUPFAM" id="SSF47644">
    <property type="entry name" value="Methionine synthase domain"/>
    <property type="match status" value="1"/>
</dbReference>
<dbReference type="UniPathway" id="UPA00051">
    <property type="reaction ID" value="UER00081"/>
</dbReference>
<dbReference type="InterPro" id="IPR003726">
    <property type="entry name" value="HCY_dom"/>
</dbReference>
<evidence type="ECO:0000256" key="7">
    <source>
        <dbReference type="ARBA" id="ARBA00013998"/>
    </source>
</evidence>
<evidence type="ECO:0000256" key="9">
    <source>
        <dbReference type="ARBA" id="ARBA00022605"/>
    </source>
</evidence>
<protein>
    <recommendedName>
        <fullName evidence="7">Methionine synthase</fullName>
        <ecNumber evidence="6">2.1.1.13</ecNumber>
    </recommendedName>
    <alternativeName>
        <fullName evidence="18">5-methyltetrahydrofolate--homocysteine methyltransferase</fullName>
    </alternativeName>
</protein>
<dbReference type="OrthoDB" id="9803687at2"/>
<evidence type="ECO:0000256" key="6">
    <source>
        <dbReference type="ARBA" id="ARBA00012032"/>
    </source>
</evidence>
<comment type="function">
    <text evidence="17">Catalyzes the transfer of a methyl group from methyl-cobalamin to homocysteine, yielding enzyme-bound cob(I)alamin and methionine. Subsequently, remethylates the cofactor using methyltetrahydrofolate.</text>
</comment>
<dbReference type="InterPro" id="IPR006158">
    <property type="entry name" value="Cobalamin-bd"/>
</dbReference>
<evidence type="ECO:0000256" key="19">
    <source>
        <dbReference type="PROSITE-ProRule" id="PRU00333"/>
    </source>
</evidence>
<comment type="catalytic activity">
    <reaction evidence="1">
        <text>(6S)-5-methyl-5,6,7,8-tetrahydrofolate + L-homocysteine = (6S)-5,6,7,8-tetrahydrofolate + L-methionine</text>
        <dbReference type="Rhea" id="RHEA:11172"/>
        <dbReference type="ChEBI" id="CHEBI:18608"/>
        <dbReference type="ChEBI" id="CHEBI:57453"/>
        <dbReference type="ChEBI" id="CHEBI:57844"/>
        <dbReference type="ChEBI" id="CHEBI:58199"/>
        <dbReference type="EC" id="2.1.1.13"/>
    </reaction>
</comment>
<evidence type="ECO:0000256" key="14">
    <source>
        <dbReference type="ARBA" id="ARBA00022833"/>
    </source>
</evidence>
<evidence type="ECO:0000259" key="21">
    <source>
        <dbReference type="PROSITE" id="PS50972"/>
    </source>
</evidence>
<feature type="domain" description="B12-binding" evidence="22">
    <location>
        <begin position="674"/>
        <end position="793"/>
    </location>
</feature>
<comment type="cofactor">
    <cofactor evidence="2 19">
        <name>Zn(2+)</name>
        <dbReference type="ChEBI" id="CHEBI:29105"/>
    </cofactor>
</comment>
<dbReference type="NCBIfam" id="NF005719">
    <property type="entry name" value="PRK07535.1"/>
    <property type="match status" value="1"/>
</dbReference>
<keyword evidence="13 19" id="KW-0479">Metal-binding</keyword>
<feature type="binding site" evidence="19">
    <location>
        <position position="210"/>
    </location>
    <ligand>
        <name>Zn(2+)</name>
        <dbReference type="ChEBI" id="CHEBI:29105"/>
    </ligand>
</feature>
<dbReference type="GO" id="GO:0008705">
    <property type="term" value="F:methionine synthase activity"/>
    <property type="evidence" value="ECO:0007669"/>
    <property type="project" value="UniProtKB-EC"/>
</dbReference>
<dbReference type="GO" id="GO:0031419">
    <property type="term" value="F:cobalamin binding"/>
    <property type="evidence" value="ECO:0007669"/>
    <property type="project" value="UniProtKB-KW"/>
</dbReference>
<dbReference type="SUPFAM" id="SSF52242">
    <property type="entry name" value="Cobalamin (vitamin B12)-binding domain"/>
    <property type="match status" value="1"/>
</dbReference>
<keyword evidence="14 19" id="KW-0862">Zinc</keyword>
<keyword evidence="15" id="KW-0486">Methionine biosynthesis</keyword>
<dbReference type="EMBL" id="DF968179">
    <property type="protein sequence ID" value="GAP39277.1"/>
    <property type="molecule type" value="Genomic_DNA"/>
</dbReference>
<evidence type="ECO:0000256" key="12">
    <source>
        <dbReference type="ARBA" id="ARBA00022691"/>
    </source>
</evidence>
<dbReference type="Gene3D" id="3.20.20.330">
    <property type="entry name" value="Homocysteine-binding-like domain"/>
    <property type="match status" value="1"/>
</dbReference>
<dbReference type="GO" id="GO:0050667">
    <property type="term" value="P:homocysteine metabolic process"/>
    <property type="evidence" value="ECO:0007669"/>
    <property type="project" value="TreeGrafter"/>
</dbReference>
<evidence type="ECO:0000256" key="5">
    <source>
        <dbReference type="ARBA" id="ARBA00010398"/>
    </source>
</evidence>
<dbReference type="PATRIC" id="fig|1678840.3.peg.241"/>
<dbReference type="EC" id="2.1.1.13" evidence="6"/>
<dbReference type="InterPro" id="IPR003759">
    <property type="entry name" value="Cbl-bd_cap"/>
</dbReference>
<dbReference type="SUPFAM" id="SSF82282">
    <property type="entry name" value="Homocysteine S-methyltransferase"/>
    <property type="match status" value="1"/>
</dbReference>
<keyword evidence="25" id="KW-1185">Reference proteome</keyword>
<evidence type="ECO:0000313" key="25">
    <source>
        <dbReference type="Proteomes" id="UP000053370"/>
    </source>
</evidence>
<dbReference type="Pfam" id="PF02607">
    <property type="entry name" value="B12-binding_2"/>
    <property type="match status" value="1"/>
</dbReference>
<evidence type="ECO:0000256" key="4">
    <source>
        <dbReference type="ARBA" id="ARBA00005178"/>
    </source>
</evidence>
<dbReference type="Pfam" id="PF02574">
    <property type="entry name" value="S-methyl_trans"/>
    <property type="match status" value="1"/>
</dbReference>
<feature type="binding site" evidence="19">
    <location>
        <position position="273"/>
    </location>
    <ligand>
        <name>Zn(2+)</name>
        <dbReference type="ChEBI" id="CHEBI:29105"/>
    </ligand>
</feature>
<dbReference type="Gene3D" id="3.40.50.280">
    <property type="entry name" value="Cobalamin-binding domain"/>
    <property type="match status" value="1"/>
</dbReference>
<dbReference type="Gene3D" id="1.10.1240.10">
    <property type="entry name" value="Methionine synthase domain"/>
    <property type="match status" value="1"/>
</dbReference>
<dbReference type="GO" id="GO:0005829">
    <property type="term" value="C:cytosol"/>
    <property type="evidence" value="ECO:0007669"/>
    <property type="project" value="TreeGrafter"/>
</dbReference>
<dbReference type="STRING" id="1678840.ATC1_11204"/>
<dbReference type="PIRSF" id="PIRSF037472">
    <property type="entry name" value="DHPS_mtfrase"/>
    <property type="match status" value="1"/>
</dbReference>
<dbReference type="Pfam" id="PF02310">
    <property type="entry name" value="B12-binding"/>
    <property type="match status" value="1"/>
</dbReference>
<dbReference type="SUPFAM" id="SSF51717">
    <property type="entry name" value="Dihydropteroate synthetase-like"/>
    <property type="match status" value="1"/>
</dbReference>
<name>A0A0K8P9E7_9CHLR</name>
<dbReference type="PANTHER" id="PTHR45833:SF1">
    <property type="entry name" value="METHIONINE SYNTHASE"/>
    <property type="match status" value="1"/>
</dbReference>
<dbReference type="SMART" id="SM01018">
    <property type="entry name" value="B12-binding_2"/>
    <property type="match status" value="1"/>
</dbReference>
<dbReference type="Gene3D" id="3.20.20.20">
    <property type="entry name" value="Dihydropteroate synthase-like"/>
    <property type="match status" value="1"/>
</dbReference>
<dbReference type="RefSeq" id="WP_062277276.1">
    <property type="nucleotide sequence ID" value="NZ_DF968179.1"/>
</dbReference>
<dbReference type="PROSITE" id="PS50970">
    <property type="entry name" value="HCY"/>
    <property type="match status" value="1"/>
</dbReference>
<evidence type="ECO:0000259" key="22">
    <source>
        <dbReference type="PROSITE" id="PS51332"/>
    </source>
</evidence>
<organism evidence="24">
    <name type="scientific">Flexilinea flocculi</name>
    <dbReference type="NCBI Taxonomy" id="1678840"/>
    <lineage>
        <taxon>Bacteria</taxon>
        <taxon>Bacillati</taxon>
        <taxon>Chloroflexota</taxon>
        <taxon>Anaerolineae</taxon>
        <taxon>Anaerolineales</taxon>
        <taxon>Anaerolineaceae</taxon>
        <taxon>Flexilinea</taxon>
    </lineage>
</organism>
<reference evidence="24" key="1">
    <citation type="journal article" date="2015" name="Genome Announc.">
        <title>Draft Genome Sequence of Anaerolineae Strain TC1, a Novel Isolate from a Methanogenic Wastewater Treatment System.</title>
        <authorList>
            <person name="Matsuura N."/>
            <person name="Tourlousse D.M."/>
            <person name="Sun L."/>
            <person name="Toyonaga M."/>
            <person name="Kuroda K."/>
            <person name="Ohashi A."/>
            <person name="Cruz R."/>
            <person name="Yamaguchi T."/>
            <person name="Sekiguchi Y."/>
        </authorList>
    </citation>
    <scope>NUCLEOTIDE SEQUENCE [LARGE SCALE GENOMIC DNA]</scope>
    <source>
        <strain evidence="24">TC1</strain>
    </source>
</reference>
<evidence type="ECO:0000256" key="17">
    <source>
        <dbReference type="ARBA" id="ARBA00025552"/>
    </source>
</evidence>
<dbReference type="PROSITE" id="PS50972">
    <property type="entry name" value="PTERIN_BINDING"/>
    <property type="match status" value="1"/>
</dbReference>
<dbReference type="InterPro" id="IPR017215">
    <property type="entry name" value="MetH_bac"/>
</dbReference>
<keyword evidence="8 19" id="KW-0489">Methyltransferase</keyword>
<evidence type="ECO:0000313" key="24">
    <source>
        <dbReference type="EMBL" id="GAP39277.1"/>
    </source>
</evidence>
<dbReference type="Pfam" id="PF00809">
    <property type="entry name" value="Pterin_bind"/>
    <property type="match status" value="1"/>
</dbReference>
<evidence type="ECO:0000256" key="3">
    <source>
        <dbReference type="ARBA" id="ARBA00001956"/>
    </source>
</evidence>
<evidence type="ECO:0000256" key="8">
    <source>
        <dbReference type="ARBA" id="ARBA00022603"/>
    </source>
</evidence>